<dbReference type="EC" id="6.3.2.12" evidence="7"/>
<organism evidence="26 27">
    <name type="scientific">Legionella busanensis</name>
    <dbReference type="NCBI Taxonomy" id="190655"/>
    <lineage>
        <taxon>Bacteria</taxon>
        <taxon>Pseudomonadati</taxon>
        <taxon>Pseudomonadota</taxon>
        <taxon>Gammaproteobacteria</taxon>
        <taxon>Legionellales</taxon>
        <taxon>Legionellaceae</taxon>
        <taxon>Legionella</taxon>
    </lineage>
</organism>
<evidence type="ECO:0000256" key="9">
    <source>
        <dbReference type="ARBA" id="ARBA00019357"/>
    </source>
</evidence>
<dbReference type="RefSeq" id="WP_115331267.1">
    <property type="nucleotide sequence ID" value="NZ_CAAAHP010000002.1"/>
</dbReference>
<dbReference type="UniPathway" id="UPA00077">
    <property type="reaction ID" value="UER00157"/>
</dbReference>
<evidence type="ECO:0000256" key="3">
    <source>
        <dbReference type="ARBA" id="ARBA00004799"/>
    </source>
</evidence>
<keyword evidence="14" id="KW-0460">Magnesium</keyword>
<evidence type="ECO:0000256" key="1">
    <source>
        <dbReference type="ARBA" id="ARBA00001946"/>
    </source>
</evidence>
<dbReference type="GO" id="GO:0005737">
    <property type="term" value="C:cytoplasm"/>
    <property type="evidence" value="ECO:0007669"/>
    <property type="project" value="TreeGrafter"/>
</dbReference>
<evidence type="ECO:0000256" key="18">
    <source>
        <dbReference type="ARBA" id="ARBA00032510"/>
    </source>
</evidence>
<comment type="catalytic activity">
    <reaction evidence="20">
        <text>10-formyltetrahydrofolyl-(gamma-L-Glu)(n) + L-glutamate + ATP = 10-formyltetrahydrofolyl-(gamma-L-Glu)(n+1) + ADP + phosphate + H(+)</text>
        <dbReference type="Rhea" id="RHEA:51904"/>
        <dbReference type="Rhea" id="RHEA-COMP:13088"/>
        <dbReference type="Rhea" id="RHEA-COMP:14300"/>
        <dbReference type="ChEBI" id="CHEBI:15378"/>
        <dbReference type="ChEBI" id="CHEBI:29985"/>
        <dbReference type="ChEBI" id="CHEBI:30616"/>
        <dbReference type="ChEBI" id="CHEBI:43474"/>
        <dbReference type="ChEBI" id="CHEBI:134413"/>
        <dbReference type="ChEBI" id="CHEBI:456216"/>
        <dbReference type="EC" id="6.3.2.17"/>
    </reaction>
</comment>
<dbReference type="GO" id="GO:0005524">
    <property type="term" value="F:ATP binding"/>
    <property type="evidence" value="ECO:0007669"/>
    <property type="project" value="UniProtKB-KW"/>
</dbReference>
<dbReference type="GO" id="GO:0046872">
    <property type="term" value="F:metal ion binding"/>
    <property type="evidence" value="ECO:0007669"/>
    <property type="project" value="UniProtKB-KW"/>
</dbReference>
<dbReference type="InterPro" id="IPR036615">
    <property type="entry name" value="Mur_ligase_C_dom_sf"/>
</dbReference>
<sequence>MIKEKNLSQWLDDLERRHVQTIQLGLERITEVATTLDVLNFNAVIITVGGTNGKGSTVASLEAIYKQAGYKVATYTSPHLINFNERICVNQKPITDLELIEAFNIIDKARGSIALTYFEIATLAALWHFKQQCLDLIILEVGLGGRLDAVNCIDADLAIITTVDYDHEDYLGNTLEKIGYEKAGIIRPNKPVIYADENPPKSILNKAASCEAPVYRKNQEFSYELVDDKIKFSYQNINLTIPQMSFHPNSIAAALMATFCLKKYLPIKADSYVDGIKKIKLAGRCQIITKLKRTLLDVAHNPQAVQYLAHYLKTHYPNVKVHAVFSAFADKDIIGMIKPLKDVVHFWYPTLLPGKRAASANQLISSLAANDINLNICYNSPFLAYQAACKEAEGHDLIVVFGSFIIVGAILSASLNESNYFKNSFSTLRNGYEINN</sequence>
<feature type="domain" description="Mur ligase C-terminal" evidence="24">
    <location>
        <begin position="283"/>
        <end position="404"/>
    </location>
</feature>
<reference evidence="26 27" key="1">
    <citation type="submission" date="2018-06" db="EMBL/GenBank/DDBJ databases">
        <authorList>
            <consortium name="Pathogen Informatics"/>
            <person name="Doyle S."/>
        </authorList>
    </citation>
    <scope>NUCLEOTIDE SEQUENCE [LARGE SCALE GENOMIC DNA]</scope>
    <source>
        <strain evidence="26 27">NCTC13316</strain>
    </source>
</reference>
<keyword evidence="11" id="KW-0479">Metal-binding</keyword>
<evidence type="ECO:0000256" key="6">
    <source>
        <dbReference type="ARBA" id="ARBA00011245"/>
    </source>
</evidence>
<gene>
    <name evidence="26" type="primary">folC</name>
    <name evidence="26" type="ORF">NCTC13316_01740</name>
</gene>
<comment type="similarity">
    <text evidence="5 23">Belongs to the folylpolyglutamate synthase family.</text>
</comment>
<evidence type="ECO:0000256" key="20">
    <source>
        <dbReference type="ARBA" id="ARBA00047808"/>
    </source>
</evidence>
<evidence type="ECO:0000256" key="23">
    <source>
        <dbReference type="PIRNR" id="PIRNR001563"/>
    </source>
</evidence>
<evidence type="ECO:0000256" key="13">
    <source>
        <dbReference type="ARBA" id="ARBA00022840"/>
    </source>
</evidence>
<evidence type="ECO:0000256" key="11">
    <source>
        <dbReference type="ARBA" id="ARBA00022723"/>
    </source>
</evidence>
<dbReference type="PANTHER" id="PTHR11136">
    <property type="entry name" value="FOLYLPOLYGLUTAMATE SYNTHASE-RELATED"/>
    <property type="match status" value="1"/>
</dbReference>
<evidence type="ECO:0000256" key="21">
    <source>
        <dbReference type="ARBA" id="ARBA00049035"/>
    </source>
</evidence>
<comment type="catalytic activity">
    <reaction evidence="19">
        <text>(6S)-5,6,7,8-tetrahydrofolyl-(gamma-L-Glu)(n) + L-glutamate + ATP = (6S)-5,6,7,8-tetrahydrofolyl-(gamma-L-Glu)(n+1) + ADP + phosphate + H(+)</text>
        <dbReference type="Rhea" id="RHEA:10580"/>
        <dbReference type="Rhea" id="RHEA-COMP:14738"/>
        <dbReference type="Rhea" id="RHEA-COMP:14740"/>
        <dbReference type="ChEBI" id="CHEBI:15378"/>
        <dbReference type="ChEBI" id="CHEBI:29985"/>
        <dbReference type="ChEBI" id="CHEBI:30616"/>
        <dbReference type="ChEBI" id="CHEBI:43474"/>
        <dbReference type="ChEBI" id="CHEBI:141005"/>
        <dbReference type="ChEBI" id="CHEBI:456216"/>
        <dbReference type="EC" id="6.3.2.17"/>
    </reaction>
</comment>
<evidence type="ECO:0000313" key="26">
    <source>
        <dbReference type="EMBL" id="STX51644.1"/>
    </source>
</evidence>
<proteinExistence type="inferred from homology"/>
<dbReference type="AlphaFoldDB" id="A0A378JKE8"/>
<dbReference type="InterPro" id="IPR001645">
    <property type="entry name" value="Folylpolyglutamate_synth"/>
</dbReference>
<evidence type="ECO:0000256" key="19">
    <source>
        <dbReference type="ARBA" id="ARBA00047493"/>
    </source>
</evidence>
<evidence type="ECO:0000256" key="7">
    <source>
        <dbReference type="ARBA" id="ARBA00013023"/>
    </source>
</evidence>
<evidence type="ECO:0000259" key="25">
    <source>
        <dbReference type="Pfam" id="PF08245"/>
    </source>
</evidence>
<dbReference type="PANTHER" id="PTHR11136:SF0">
    <property type="entry name" value="DIHYDROFOLATE SYNTHETASE-RELATED"/>
    <property type="match status" value="1"/>
</dbReference>
<comment type="cofactor">
    <cofactor evidence="1">
        <name>Mg(2+)</name>
        <dbReference type="ChEBI" id="CHEBI:18420"/>
    </cofactor>
</comment>
<dbReference type="GO" id="GO:0046656">
    <property type="term" value="P:folic acid biosynthetic process"/>
    <property type="evidence" value="ECO:0007669"/>
    <property type="project" value="UniProtKB-KW"/>
</dbReference>
<dbReference type="NCBIfam" id="NF008101">
    <property type="entry name" value="PRK10846.1"/>
    <property type="match status" value="1"/>
</dbReference>
<evidence type="ECO:0000256" key="12">
    <source>
        <dbReference type="ARBA" id="ARBA00022741"/>
    </source>
</evidence>
<evidence type="ECO:0000313" key="27">
    <source>
        <dbReference type="Proteomes" id="UP000254794"/>
    </source>
</evidence>
<comment type="pathway">
    <text evidence="3">Cofactor biosynthesis; tetrahydrofolate biosynthesis; 7,8-dihydrofolate from 2-amino-4-hydroxy-6-hydroxymethyl-7,8-dihydropteridine diphosphate and 4-aminobenzoate: step 2/2.</text>
</comment>
<dbReference type="EC" id="6.3.2.17" evidence="8"/>
<keyword evidence="10 23" id="KW-0436">Ligase</keyword>
<dbReference type="GO" id="GO:0008841">
    <property type="term" value="F:dihydrofolate synthase activity"/>
    <property type="evidence" value="ECO:0007669"/>
    <property type="project" value="UniProtKB-EC"/>
</dbReference>
<comment type="catalytic activity">
    <reaction evidence="22">
        <text>7,8-dihydropteroate + L-glutamate + ATP = 7,8-dihydrofolate + ADP + phosphate + H(+)</text>
        <dbReference type="Rhea" id="RHEA:23584"/>
        <dbReference type="ChEBI" id="CHEBI:15378"/>
        <dbReference type="ChEBI" id="CHEBI:17839"/>
        <dbReference type="ChEBI" id="CHEBI:29985"/>
        <dbReference type="ChEBI" id="CHEBI:30616"/>
        <dbReference type="ChEBI" id="CHEBI:43474"/>
        <dbReference type="ChEBI" id="CHEBI:57451"/>
        <dbReference type="ChEBI" id="CHEBI:456216"/>
        <dbReference type="EC" id="6.3.2.12"/>
    </reaction>
</comment>
<keyword evidence="15" id="KW-0289">Folate biosynthesis</keyword>
<evidence type="ECO:0000259" key="24">
    <source>
        <dbReference type="Pfam" id="PF02875"/>
    </source>
</evidence>
<dbReference type="EMBL" id="UGOD01000001">
    <property type="protein sequence ID" value="STX51644.1"/>
    <property type="molecule type" value="Genomic_DNA"/>
</dbReference>
<dbReference type="Gene3D" id="3.90.190.20">
    <property type="entry name" value="Mur ligase, C-terminal domain"/>
    <property type="match status" value="1"/>
</dbReference>
<evidence type="ECO:0000256" key="2">
    <source>
        <dbReference type="ARBA" id="ARBA00002714"/>
    </source>
</evidence>
<dbReference type="PIRSF" id="PIRSF001563">
    <property type="entry name" value="Folylpolyglu_synth"/>
    <property type="match status" value="1"/>
</dbReference>
<keyword evidence="12 23" id="KW-0547">Nucleotide-binding</keyword>
<evidence type="ECO:0000256" key="8">
    <source>
        <dbReference type="ARBA" id="ARBA00013025"/>
    </source>
</evidence>
<evidence type="ECO:0000256" key="4">
    <source>
        <dbReference type="ARBA" id="ARBA00005150"/>
    </source>
</evidence>
<evidence type="ECO:0000256" key="14">
    <source>
        <dbReference type="ARBA" id="ARBA00022842"/>
    </source>
</evidence>
<dbReference type="OrthoDB" id="9809356at2"/>
<dbReference type="Proteomes" id="UP000254794">
    <property type="component" value="Unassembled WGS sequence"/>
</dbReference>
<dbReference type="InterPro" id="IPR004101">
    <property type="entry name" value="Mur_ligase_C"/>
</dbReference>
<evidence type="ECO:0000256" key="16">
    <source>
        <dbReference type="ARBA" id="ARBA00030048"/>
    </source>
</evidence>
<comment type="function">
    <text evidence="2">Functions in two distinct reactions of the de novo folate biosynthetic pathway. Catalyzes the addition of a glutamate residue to dihydropteroate (7,8-dihydropteroate or H2Pte) to form dihydrofolate (7,8-dihydrofolate monoglutamate or H2Pte-Glu). Also catalyzes successive additions of L-glutamate to tetrahydrofolate or 10-formyltetrahydrofolate or 5,10-methylenetetrahydrofolate, leading to folylpolyglutamate derivatives.</text>
</comment>
<dbReference type="Gene3D" id="3.40.1190.10">
    <property type="entry name" value="Mur-like, catalytic domain"/>
    <property type="match status" value="1"/>
</dbReference>
<evidence type="ECO:0000256" key="10">
    <source>
        <dbReference type="ARBA" id="ARBA00022598"/>
    </source>
</evidence>
<comment type="subunit">
    <text evidence="6">Monomer.</text>
</comment>
<dbReference type="NCBIfam" id="TIGR01499">
    <property type="entry name" value="folC"/>
    <property type="match status" value="1"/>
</dbReference>
<keyword evidence="27" id="KW-1185">Reference proteome</keyword>
<protein>
    <recommendedName>
        <fullName evidence="9">Dihydrofolate synthase/folylpolyglutamate synthase</fullName>
        <ecNumber evidence="7">6.3.2.12</ecNumber>
        <ecNumber evidence="8">6.3.2.17</ecNumber>
    </recommendedName>
    <alternativeName>
        <fullName evidence="18">Folylpoly-gamma-glutamate synthetase-dihydrofolate synthetase</fullName>
    </alternativeName>
    <alternativeName>
        <fullName evidence="16">Folylpolyglutamate synthetase</fullName>
    </alternativeName>
    <alternativeName>
        <fullName evidence="17">Tetrahydrofolylpolyglutamate synthase</fullName>
    </alternativeName>
</protein>
<evidence type="ECO:0000256" key="15">
    <source>
        <dbReference type="ARBA" id="ARBA00022909"/>
    </source>
</evidence>
<dbReference type="InterPro" id="IPR036565">
    <property type="entry name" value="Mur-like_cat_sf"/>
</dbReference>
<feature type="domain" description="Mur ligase central" evidence="25">
    <location>
        <begin position="48"/>
        <end position="248"/>
    </location>
</feature>
<name>A0A378JKE8_9GAMM</name>
<dbReference type="InterPro" id="IPR013221">
    <property type="entry name" value="Mur_ligase_cen"/>
</dbReference>
<accession>A0A378JKE8</accession>
<dbReference type="FunFam" id="3.40.1190.10:FF:000004">
    <property type="entry name" value="Dihydrofolate synthase/folylpolyglutamate synthase"/>
    <property type="match status" value="1"/>
</dbReference>
<dbReference type="SUPFAM" id="SSF53623">
    <property type="entry name" value="MurD-like peptide ligases, catalytic domain"/>
    <property type="match status" value="1"/>
</dbReference>
<dbReference type="GO" id="GO:0004326">
    <property type="term" value="F:tetrahydrofolylpolyglutamate synthase activity"/>
    <property type="evidence" value="ECO:0007669"/>
    <property type="project" value="UniProtKB-EC"/>
</dbReference>
<comment type="pathway">
    <text evidence="4">Cofactor biosynthesis; tetrahydrofolylpolyglutamate biosynthesis.</text>
</comment>
<evidence type="ECO:0000256" key="5">
    <source>
        <dbReference type="ARBA" id="ARBA00008276"/>
    </source>
</evidence>
<dbReference type="GO" id="GO:0046654">
    <property type="term" value="P:tetrahydrofolate biosynthetic process"/>
    <property type="evidence" value="ECO:0007669"/>
    <property type="project" value="UniProtKB-UniPathway"/>
</dbReference>
<dbReference type="SUPFAM" id="SSF53244">
    <property type="entry name" value="MurD-like peptide ligases, peptide-binding domain"/>
    <property type="match status" value="1"/>
</dbReference>
<evidence type="ECO:0000256" key="22">
    <source>
        <dbReference type="ARBA" id="ARBA00049161"/>
    </source>
</evidence>
<dbReference type="Pfam" id="PF08245">
    <property type="entry name" value="Mur_ligase_M"/>
    <property type="match status" value="1"/>
</dbReference>
<evidence type="ECO:0000256" key="17">
    <source>
        <dbReference type="ARBA" id="ARBA00030592"/>
    </source>
</evidence>
<dbReference type="Pfam" id="PF02875">
    <property type="entry name" value="Mur_ligase_C"/>
    <property type="match status" value="1"/>
</dbReference>
<comment type="catalytic activity">
    <reaction evidence="21">
        <text>(6R)-5,10-methylenetetrahydrofolyl-(gamma-L-Glu)(n) + L-glutamate + ATP = (6R)-5,10-methylenetetrahydrofolyl-(gamma-L-Glu)(n+1) + ADP + phosphate + H(+)</text>
        <dbReference type="Rhea" id="RHEA:51912"/>
        <dbReference type="Rhea" id="RHEA-COMP:13257"/>
        <dbReference type="Rhea" id="RHEA-COMP:13258"/>
        <dbReference type="ChEBI" id="CHEBI:15378"/>
        <dbReference type="ChEBI" id="CHEBI:29985"/>
        <dbReference type="ChEBI" id="CHEBI:30616"/>
        <dbReference type="ChEBI" id="CHEBI:43474"/>
        <dbReference type="ChEBI" id="CHEBI:136572"/>
        <dbReference type="ChEBI" id="CHEBI:456216"/>
        <dbReference type="EC" id="6.3.2.17"/>
    </reaction>
</comment>
<keyword evidence="13 23" id="KW-0067">ATP-binding</keyword>